<dbReference type="Proteomes" id="UP000198803">
    <property type="component" value="Chromosome I"/>
</dbReference>
<dbReference type="Pfam" id="PF10109">
    <property type="entry name" value="Phage_TAC_7"/>
    <property type="match status" value="1"/>
</dbReference>
<sequence>MSTEKIFNLKFPFEHRGANYIEFKARRPKVRDLRNFIKNVDKDSVAAMEKVLADLMEIDEKVISEIDVEDFAPMKSWFESFLQKMLGESDES</sequence>
<dbReference type="RefSeq" id="WP_091977085.1">
    <property type="nucleotide sequence ID" value="NZ_LT629693.1"/>
</dbReference>
<protein>
    <submittedName>
        <fullName evidence="1">Phage tail assembly chaperone protein, E, or 41 or 14</fullName>
    </submittedName>
</protein>
<evidence type="ECO:0000313" key="1">
    <source>
        <dbReference type="EMBL" id="SDK39917.1"/>
    </source>
</evidence>
<dbReference type="Gene3D" id="3.30.2220.10">
    <property type="entry name" value="rbstp2171"/>
    <property type="match status" value="1"/>
</dbReference>
<dbReference type="InterPro" id="IPR019289">
    <property type="entry name" value="Phage_tail_E/E"/>
</dbReference>
<keyword evidence="2" id="KW-1185">Reference proteome</keyword>
<evidence type="ECO:0000313" key="2">
    <source>
        <dbReference type="Proteomes" id="UP000198803"/>
    </source>
</evidence>
<organism evidence="1 2">
    <name type="scientific">Bradyrhizobium ottawaense</name>
    <dbReference type="NCBI Taxonomy" id="931866"/>
    <lineage>
        <taxon>Bacteria</taxon>
        <taxon>Pseudomonadati</taxon>
        <taxon>Pseudomonadota</taxon>
        <taxon>Alphaproteobacteria</taxon>
        <taxon>Hyphomicrobiales</taxon>
        <taxon>Nitrobacteraceae</taxon>
        <taxon>Bradyrhizobium</taxon>
    </lineage>
</organism>
<reference evidence="1 2" key="1">
    <citation type="submission" date="2016-10" db="EMBL/GenBank/DDBJ databases">
        <authorList>
            <person name="Varghese N."/>
            <person name="Submissions S."/>
        </authorList>
    </citation>
    <scope>NUCLEOTIDE SEQUENCE [LARGE SCALE GENOMIC DNA]</scope>
    <source>
        <strain evidence="1 2">GAS524</strain>
    </source>
</reference>
<accession>A0ABY0QH90</accession>
<name>A0ABY0QH90_9BRAD</name>
<proteinExistence type="predicted"/>
<gene>
    <name evidence="1" type="ORF">SAMN05444163_8021</name>
</gene>
<dbReference type="EMBL" id="LT629693">
    <property type="protein sequence ID" value="SDK39917.1"/>
    <property type="molecule type" value="Genomic_DNA"/>
</dbReference>